<gene>
    <name evidence="2" type="ORF">MAR_022922</name>
</gene>
<evidence type="ECO:0000313" key="2">
    <source>
        <dbReference type="EMBL" id="WAQ98549.1"/>
    </source>
</evidence>
<dbReference type="InterPro" id="IPR050525">
    <property type="entry name" value="ECM_Assembly_Org"/>
</dbReference>
<dbReference type="PRINTS" id="PR00453">
    <property type="entry name" value="VWFADOMAIN"/>
</dbReference>
<sequence length="410" mass="44346">MRTFVINIVDFLDIGSDLTKVAVITFSNYPVRRLSLDAFTDKQALINAINQIPYYPETDKAFDYLLAHGLEGDRKGAPDLAIVVTDGYSSAPDLTKIAADKVKQQGIGVFAIGVGSEVQMSELNYISSDPDSNFVYFVSNFTQLSSIENAVAKSTCEACVAKVADVVFVVDTSGSVGGENFLKVKNFIKETINVFDIGSQYTRIGVITFSTAPTLQFNLTSYSTKADILAAVDRIPYTQGSTDTAAAMEMLRQEGFTNERTNDPNIAIAQLAKESDNVTLIAIGIGNETDSDELEGLASTDNMNKSLVYQVGDFEALKTLEKVVATVACGLVIVTPPSRIVTMPPVTTNSSDCFDVEACSRYGQDDCKDYHPYMAKNCRLFCGFCQGGGTLPTDSPHPVTQIAPTRQTDT</sequence>
<dbReference type="InterPro" id="IPR002035">
    <property type="entry name" value="VWF_A"/>
</dbReference>
<protein>
    <submittedName>
        <fullName evidence="2">CO6A4-like protein</fullName>
    </submittedName>
</protein>
<organism evidence="2 3">
    <name type="scientific">Mya arenaria</name>
    <name type="common">Soft-shell clam</name>
    <dbReference type="NCBI Taxonomy" id="6604"/>
    <lineage>
        <taxon>Eukaryota</taxon>
        <taxon>Metazoa</taxon>
        <taxon>Spiralia</taxon>
        <taxon>Lophotrochozoa</taxon>
        <taxon>Mollusca</taxon>
        <taxon>Bivalvia</taxon>
        <taxon>Autobranchia</taxon>
        <taxon>Heteroconchia</taxon>
        <taxon>Euheterodonta</taxon>
        <taxon>Imparidentia</taxon>
        <taxon>Neoheterodontei</taxon>
        <taxon>Myida</taxon>
        <taxon>Myoidea</taxon>
        <taxon>Myidae</taxon>
        <taxon>Mya</taxon>
    </lineage>
</organism>
<dbReference type="PANTHER" id="PTHR24020:SF20">
    <property type="entry name" value="PH DOMAIN-CONTAINING PROTEIN"/>
    <property type="match status" value="1"/>
</dbReference>
<feature type="domain" description="VWFA" evidence="1">
    <location>
        <begin position="165"/>
        <end position="327"/>
    </location>
</feature>
<dbReference type="Gene3D" id="3.40.50.410">
    <property type="entry name" value="von Willebrand factor, type A domain"/>
    <property type="match status" value="2"/>
</dbReference>
<feature type="non-terminal residue" evidence="2">
    <location>
        <position position="1"/>
    </location>
</feature>
<accession>A0ABY7DLH7</accession>
<evidence type="ECO:0000259" key="1">
    <source>
        <dbReference type="PROSITE" id="PS50234"/>
    </source>
</evidence>
<dbReference type="Pfam" id="PF00092">
    <property type="entry name" value="VWA"/>
    <property type="match status" value="2"/>
</dbReference>
<keyword evidence="3" id="KW-1185">Reference proteome</keyword>
<reference evidence="2" key="1">
    <citation type="submission" date="2022-11" db="EMBL/GenBank/DDBJ databases">
        <title>Centuries of genome instability and evolution in soft-shell clam transmissible cancer (bioRxiv).</title>
        <authorList>
            <person name="Hart S.F.M."/>
            <person name="Yonemitsu M.A."/>
            <person name="Giersch R.M."/>
            <person name="Beal B.F."/>
            <person name="Arriagada G."/>
            <person name="Davis B.W."/>
            <person name="Ostrander E.A."/>
            <person name="Goff S.P."/>
            <person name="Metzger M.J."/>
        </authorList>
    </citation>
    <scope>NUCLEOTIDE SEQUENCE</scope>
    <source>
        <strain evidence="2">MELC-2E11</strain>
        <tissue evidence="2">Siphon/mantle</tissue>
    </source>
</reference>
<dbReference type="EMBL" id="CP111014">
    <property type="protein sequence ID" value="WAQ98549.1"/>
    <property type="molecule type" value="Genomic_DNA"/>
</dbReference>
<evidence type="ECO:0000313" key="3">
    <source>
        <dbReference type="Proteomes" id="UP001164746"/>
    </source>
</evidence>
<name>A0ABY7DLH7_MYAAR</name>
<dbReference type="Proteomes" id="UP001164746">
    <property type="component" value="Chromosome 3"/>
</dbReference>
<dbReference type="PANTHER" id="PTHR24020">
    <property type="entry name" value="COLLAGEN ALPHA"/>
    <property type="match status" value="1"/>
</dbReference>
<dbReference type="SUPFAM" id="SSF53300">
    <property type="entry name" value="vWA-like"/>
    <property type="match status" value="2"/>
</dbReference>
<dbReference type="InterPro" id="IPR036465">
    <property type="entry name" value="vWFA_dom_sf"/>
</dbReference>
<dbReference type="SMART" id="SM00327">
    <property type="entry name" value="VWA"/>
    <property type="match status" value="2"/>
</dbReference>
<feature type="domain" description="VWFA" evidence="1">
    <location>
        <begin position="1"/>
        <end position="151"/>
    </location>
</feature>
<proteinExistence type="predicted"/>
<dbReference type="PROSITE" id="PS50234">
    <property type="entry name" value="VWFA"/>
    <property type="match status" value="2"/>
</dbReference>